<dbReference type="EMBL" id="JAYMYQ010000004">
    <property type="protein sequence ID" value="KAK7340624.1"/>
    <property type="molecule type" value="Genomic_DNA"/>
</dbReference>
<dbReference type="Gene3D" id="3.40.50.2000">
    <property type="entry name" value="Glycogen Phosphorylase B"/>
    <property type="match status" value="1"/>
</dbReference>
<accession>A0AAN9QM06</accession>
<dbReference type="SUPFAM" id="SSF53756">
    <property type="entry name" value="UDP-Glycosyltransferase/glycogen phosphorylase"/>
    <property type="match status" value="1"/>
</dbReference>
<proteinExistence type="inferred from homology"/>
<evidence type="ECO:0000259" key="2">
    <source>
        <dbReference type="Pfam" id="PF26168"/>
    </source>
</evidence>
<evidence type="ECO:0000256" key="1">
    <source>
        <dbReference type="ARBA" id="ARBA00009995"/>
    </source>
</evidence>
<name>A0AAN9QM06_CANGL</name>
<gene>
    <name evidence="3" type="ORF">VNO77_21332</name>
</gene>
<feature type="domain" description="Glycosyltransferase N-terminal" evidence="2">
    <location>
        <begin position="7"/>
        <end position="66"/>
    </location>
</feature>
<protein>
    <recommendedName>
        <fullName evidence="2">Glycosyltransferase N-terminal domain-containing protein</fullName>
    </recommendedName>
</protein>
<evidence type="ECO:0000313" key="3">
    <source>
        <dbReference type="EMBL" id="KAK7340624.1"/>
    </source>
</evidence>
<dbReference type="Pfam" id="PF26168">
    <property type="entry name" value="Glyco_transf_N"/>
    <property type="match status" value="1"/>
</dbReference>
<comment type="caution">
    <text evidence="3">The sequence shown here is derived from an EMBL/GenBank/DDBJ whole genome shotgun (WGS) entry which is preliminary data.</text>
</comment>
<dbReference type="InterPro" id="IPR058980">
    <property type="entry name" value="Glyco_transf_N"/>
</dbReference>
<dbReference type="PANTHER" id="PTHR11926:SF1412">
    <property type="entry name" value="UDP-GLYCOSYLTRANSFERASE 83A1-LIKE"/>
    <property type="match status" value="1"/>
</dbReference>
<dbReference type="GO" id="GO:0080043">
    <property type="term" value="F:quercetin 3-O-glucosyltransferase activity"/>
    <property type="evidence" value="ECO:0007669"/>
    <property type="project" value="TreeGrafter"/>
</dbReference>
<evidence type="ECO:0000313" key="4">
    <source>
        <dbReference type="Proteomes" id="UP001367508"/>
    </source>
</evidence>
<reference evidence="3 4" key="1">
    <citation type="submission" date="2024-01" db="EMBL/GenBank/DDBJ databases">
        <title>The genomes of 5 underutilized Papilionoideae crops provide insights into root nodulation and disease resistanc.</title>
        <authorList>
            <person name="Jiang F."/>
        </authorList>
    </citation>
    <scope>NUCLEOTIDE SEQUENCE [LARGE SCALE GENOMIC DNA]</scope>
    <source>
        <strain evidence="3">LVBAO_FW01</strain>
        <tissue evidence="3">Leaves</tissue>
    </source>
</reference>
<dbReference type="GO" id="GO:0080044">
    <property type="term" value="F:quercetin 7-O-glucosyltransferase activity"/>
    <property type="evidence" value="ECO:0007669"/>
    <property type="project" value="TreeGrafter"/>
</dbReference>
<organism evidence="3 4">
    <name type="scientific">Canavalia gladiata</name>
    <name type="common">Sword bean</name>
    <name type="synonym">Dolichos gladiatus</name>
    <dbReference type="NCBI Taxonomy" id="3824"/>
    <lineage>
        <taxon>Eukaryota</taxon>
        <taxon>Viridiplantae</taxon>
        <taxon>Streptophyta</taxon>
        <taxon>Embryophyta</taxon>
        <taxon>Tracheophyta</taxon>
        <taxon>Spermatophyta</taxon>
        <taxon>Magnoliopsida</taxon>
        <taxon>eudicotyledons</taxon>
        <taxon>Gunneridae</taxon>
        <taxon>Pentapetalae</taxon>
        <taxon>rosids</taxon>
        <taxon>fabids</taxon>
        <taxon>Fabales</taxon>
        <taxon>Fabaceae</taxon>
        <taxon>Papilionoideae</taxon>
        <taxon>50 kb inversion clade</taxon>
        <taxon>NPAAA clade</taxon>
        <taxon>indigoferoid/millettioid clade</taxon>
        <taxon>Phaseoleae</taxon>
        <taxon>Canavalia</taxon>
    </lineage>
</organism>
<sequence>MRMPHFLVIPYPIPGHVNPMMQLSQLLAKHGCNITFLNTEFNQERANKAGAGLEKLKESRIKFVTLPDGLGPEDDRSDRKKLTFSVRSNMPPKLPKLIEDVNALDVDNKINCIVVTVSMGWALEVVHKLGIKGALLWPASATSLATCHSIPRLVHDGIIDSDGNPIKKQKIQLYPNLPMMETAKFPWCGLASSFEGSHVHSRSSFVFARVAVFMDLMSGDEPKDFSRAV</sequence>
<keyword evidence="4" id="KW-1185">Reference proteome</keyword>
<comment type="similarity">
    <text evidence="1">Belongs to the UDP-glycosyltransferase family.</text>
</comment>
<dbReference type="PANTHER" id="PTHR11926">
    <property type="entry name" value="GLUCOSYL/GLUCURONOSYL TRANSFERASES"/>
    <property type="match status" value="1"/>
</dbReference>
<dbReference type="Proteomes" id="UP001367508">
    <property type="component" value="Unassembled WGS sequence"/>
</dbReference>
<dbReference type="AlphaFoldDB" id="A0AAN9QM06"/>